<dbReference type="PANTHER" id="PTHR11746">
    <property type="entry name" value="O-METHYLTRANSFERASE"/>
    <property type="match status" value="1"/>
</dbReference>
<name>A0ABS8STM0_DATST</name>
<dbReference type="Proteomes" id="UP000823775">
    <property type="component" value="Unassembled WGS sequence"/>
</dbReference>
<dbReference type="SUPFAM" id="SSF53335">
    <property type="entry name" value="S-adenosyl-L-methionine-dependent methyltransferases"/>
    <property type="match status" value="1"/>
</dbReference>
<dbReference type="Pfam" id="PF00891">
    <property type="entry name" value="Methyltransf_2"/>
    <property type="match status" value="1"/>
</dbReference>
<accession>A0ABS8STM0</accession>
<sequence>MQRESVQVGKRREKVIIIDTVLEDPKQSNELVRAQHNMDMLMMVLYAAKERTKKEWEKLFTEAGFTECKIIPALGLRFVHLYSAEKLKVYDLQDFVVIERGFRMIFESLQLRTVITFIDKYFCCKNLPGKLGEPIAFLSQLSMENIDDLGNSASFDGNSDGLWKSR</sequence>
<evidence type="ECO:0000259" key="4">
    <source>
        <dbReference type="Pfam" id="PF00891"/>
    </source>
</evidence>
<dbReference type="InterPro" id="IPR029063">
    <property type="entry name" value="SAM-dependent_MTases_sf"/>
</dbReference>
<keyword evidence="1" id="KW-0489">Methyltransferase</keyword>
<keyword evidence="3" id="KW-0949">S-adenosyl-L-methionine</keyword>
<gene>
    <name evidence="5" type="ORF">HAX54_048295</name>
</gene>
<organism evidence="5 6">
    <name type="scientific">Datura stramonium</name>
    <name type="common">Jimsonweed</name>
    <name type="synonym">Common thornapple</name>
    <dbReference type="NCBI Taxonomy" id="4076"/>
    <lineage>
        <taxon>Eukaryota</taxon>
        <taxon>Viridiplantae</taxon>
        <taxon>Streptophyta</taxon>
        <taxon>Embryophyta</taxon>
        <taxon>Tracheophyta</taxon>
        <taxon>Spermatophyta</taxon>
        <taxon>Magnoliopsida</taxon>
        <taxon>eudicotyledons</taxon>
        <taxon>Gunneridae</taxon>
        <taxon>Pentapetalae</taxon>
        <taxon>asterids</taxon>
        <taxon>lamiids</taxon>
        <taxon>Solanales</taxon>
        <taxon>Solanaceae</taxon>
        <taxon>Solanoideae</taxon>
        <taxon>Datureae</taxon>
        <taxon>Datura</taxon>
    </lineage>
</organism>
<dbReference type="InterPro" id="IPR016461">
    <property type="entry name" value="COMT-like"/>
</dbReference>
<evidence type="ECO:0000313" key="6">
    <source>
        <dbReference type="Proteomes" id="UP000823775"/>
    </source>
</evidence>
<keyword evidence="6" id="KW-1185">Reference proteome</keyword>
<evidence type="ECO:0000313" key="5">
    <source>
        <dbReference type="EMBL" id="MCD7462337.1"/>
    </source>
</evidence>
<dbReference type="EMBL" id="JACEIK010000795">
    <property type="protein sequence ID" value="MCD7462337.1"/>
    <property type="molecule type" value="Genomic_DNA"/>
</dbReference>
<evidence type="ECO:0000256" key="2">
    <source>
        <dbReference type="ARBA" id="ARBA00022679"/>
    </source>
</evidence>
<dbReference type="InterPro" id="IPR001077">
    <property type="entry name" value="COMT_C"/>
</dbReference>
<evidence type="ECO:0000256" key="1">
    <source>
        <dbReference type="ARBA" id="ARBA00022603"/>
    </source>
</evidence>
<protein>
    <recommendedName>
        <fullName evidence="4">O-methyltransferase C-terminal domain-containing protein</fullName>
    </recommendedName>
</protein>
<dbReference type="PROSITE" id="PS51683">
    <property type="entry name" value="SAM_OMT_II"/>
    <property type="match status" value="1"/>
</dbReference>
<keyword evidence="2" id="KW-0808">Transferase</keyword>
<comment type="caution">
    <text evidence="5">The sequence shown here is derived from an EMBL/GenBank/DDBJ whole genome shotgun (WGS) entry which is preliminary data.</text>
</comment>
<evidence type="ECO:0000256" key="3">
    <source>
        <dbReference type="ARBA" id="ARBA00022691"/>
    </source>
</evidence>
<feature type="domain" description="O-methyltransferase C-terminal" evidence="4">
    <location>
        <begin position="13"/>
        <end position="65"/>
    </location>
</feature>
<dbReference type="Gene3D" id="3.40.50.150">
    <property type="entry name" value="Vaccinia Virus protein VP39"/>
    <property type="match status" value="1"/>
</dbReference>
<proteinExistence type="predicted"/>
<reference evidence="5 6" key="1">
    <citation type="journal article" date="2021" name="BMC Genomics">
        <title>Datura genome reveals duplications of psychoactive alkaloid biosynthetic genes and high mutation rate following tissue culture.</title>
        <authorList>
            <person name="Rajewski A."/>
            <person name="Carter-House D."/>
            <person name="Stajich J."/>
            <person name="Litt A."/>
        </authorList>
    </citation>
    <scope>NUCLEOTIDE SEQUENCE [LARGE SCALE GENOMIC DNA]</scope>
    <source>
        <strain evidence="5">AR-01</strain>
    </source>
</reference>